<dbReference type="InterPro" id="IPR006175">
    <property type="entry name" value="YjgF/YER057c/UK114"/>
</dbReference>
<gene>
    <name evidence="1" type="ORF">DLM_3649</name>
</gene>
<dbReference type="PANTHER" id="PTHR11803">
    <property type="entry name" value="2-IMINOBUTANOATE/2-IMINOPROPANOATE DEAMINASE RIDA"/>
    <property type="match status" value="1"/>
</dbReference>
<name>A0A3G9GIA8_9NEIS</name>
<dbReference type="Pfam" id="PF01042">
    <property type="entry name" value="Ribonuc_L-PSP"/>
    <property type="match status" value="1"/>
</dbReference>
<reference evidence="2" key="1">
    <citation type="journal article" date="2017" name="Biotechnol. Biofuels">
        <title>Evaluation of environmental bacterial communities as a factor affecting the growth of duckweed Lemna minor.</title>
        <authorList>
            <person name="Ishizawa H."/>
            <person name="Kuroda M."/>
            <person name="Morikawa M."/>
            <person name="Ike M."/>
        </authorList>
    </citation>
    <scope>NUCLEOTIDE SEQUENCE [LARGE SCALE GENOMIC DNA]</scope>
    <source>
        <strain evidence="2">H3</strain>
    </source>
</reference>
<keyword evidence="2" id="KW-1185">Reference proteome</keyword>
<dbReference type="EMBL" id="AP018823">
    <property type="protein sequence ID" value="BBF87235.1"/>
    <property type="molecule type" value="Genomic_DNA"/>
</dbReference>
<dbReference type="CDD" id="cd00448">
    <property type="entry name" value="YjgF_YER057c_UK114_family"/>
    <property type="match status" value="1"/>
</dbReference>
<protein>
    <submittedName>
        <fullName evidence="1">Endoribonuclease L-PSP</fullName>
    </submittedName>
</protein>
<dbReference type="InterPro" id="IPR035959">
    <property type="entry name" value="RutC-like_sf"/>
</dbReference>
<proteinExistence type="predicted"/>
<dbReference type="SUPFAM" id="SSF55298">
    <property type="entry name" value="YjgF-like"/>
    <property type="match status" value="1"/>
</dbReference>
<dbReference type="AlphaFoldDB" id="A0A3G9GIA8"/>
<evidence type="ECO:0000313" key="1">
    <source>
        <dbReference type="EMBL" id="BBF87235.1"/>
    </source>
</evidence>
<dbReference type="GO" id="GO:0005829">
    <property type="term" value="C:cytosol"/>
    <property type="evidence" value="ECO:0007669"/>
    <property type="project" value="TreeGrafter"/>
</dbReference>
<dbReference type="KEGG" id="amah:DLM_3649"/>
<dbReference type="PANTHER" id="PTHR11803:SF39">
    <property type="entry name" value="2-IMINOBUTANOATE_2-IMINOPROPANOATE DEAMINASE"/>
    <property type="match status" value="1"/>
</dbReference>
<reference evidence="1 2" key="2">
    <citation type="journal article" date="2017" name="Genome Announc.">
        <title>Draft genome sequence of Aquitalea magnusonii strain H3, a plant growth-promoting bacterium of duckweed Lemna minor.</title>
        <authorList>
            <person name="Ishizawa H."/>
            <person name="Kuroda M."/>
            <person name="Ike M."/>
        </authorList>
    </citation>
    <scope>NUCLEOTIDE SEQUENCE [LARGE SCALE GENOMIC DNA]</scope>
    <source>
        <strain evidence="1 2">H3</strain>
    </source>
</reference>
<sequence>MHLSASFCYGPRHYASSAGSELPSASIYISGTALRHLFNGAYIVSQAITRFSSTLPFPFSRAVQAGGFLFLSGQVSMSEQAEPMRSDITTQTHNIMAAIERTLQSCGSSLNAVVKVTAWLSDMKHFAEFNQAYAAYFPAGFPARSVVCAKLAFELDVEIEVQALAPDQLTS</sequence>
<accession>A0A3G9GIA8</accession>
<reference evidence="2" key="3">
    <citation type="journal article" date="2017" name="Plant Physiol. Biochem.">
        <title>Differential oxidative and antioxidative response of duckweed Lemna minor toward plant growth promoting/inhibiting bacteria.</title>
        <authorList>
            <person name="Ishizawa H."/>
            <person name="Kuroda M."/>
            <person name="Morikawa M."/>
            <person name="Ike M."/>
        </authorList>
    </citation>
    <scope>NUCLEOTIDE SEQUENCE [LARGE SCALE GENOMIC DNA]</scope>
    <source>
        <strain evidence="2">H3</strain>
    </source>
</reference>
<dbReference type="GO" id="GO:0019239">
    <property type="term" value="F:deaminase activity"/>
    <property type="evidence" value="ECO:0007669"/>
    <property type="project" value="TreeGrafter"/>
</dbReference>
<dbReference type="Proteomes" id="UP000198290">
    <property type="component" value="Chromosome"/>
</dbReference>
<organism evidence="1 2">
    <name type="scientific">Aquitalea magnusonii</name>
    <dbReference type="NCBI Taxonomy" id="332411"/>
    <lineage>
        <taxon>Bacteria</taxon>
        <taxon>Pseudomonadati</taxon>
        <taxon>Pseudomonadota</taxon>
        <taxon>Betaproteobacteria</taxon>
        <taxon>Neisseriales</taxon>
        <taxon>Chromobacteriaceae</taxon>
        <taxon>Aquitalea</taxon>
    </lineage>
</organism>
<dbReference type="Gene3D" id="3.30.1330.40">
    <property type="entry name" value="RutC-like"/>
    <property type="match status" value="1"/>
</dbReference>
<evidence type="ECO:0000313" key="2">
    <source>
        <dbReference type="Proteomes" id="UP000198290"/>
    </source>
</evidence>